<dbReference type="RefSeq" id="WP_214505860.1">
    <property type="nucleotide sequence ID" value="NZ_JAHEPS010000001.1"/>
</dbReference>
<name>A0ABS5V195_9GAMM</name>
<dbReference type="Gene3D" id="3.40.630.30">
    <property type="match status" value="1"/>
</dbReference>
<keyword evidence="3" id="KW-1185">Reference proteome</keyword>
<dbReference type="InterPro" id="IPR051531">
    <property type="entry name" value="N-acetyltransferase"/>
</dbReference>
<dbReference type="Pfam" id="PF13302">
    <property type="entry name" value="Acetyltransf_3"/>
    <property type="match status" value="1"/>
</dbReference>
<dbReference type="PANTHER" id="PTHR43792:SF1">
    <property type="entry name" value="N-ACETYLTRANSFERASE DOMAIN-CONTAINING PROTEIN"/>
    <property type="match status" value="1"/>
</dbReference>
<organism evidence="2 3">
    <name type="scientific">Shewanella jiangmenensis</name>
    <dbReference type="NCBI Taxonomy" id="2837387"/>
    <lineage>
        <taxon>Bacteria</taxon>
        <taxon>Pseudomonadati</taxon>
        <taxon>Pseudomonadota</taxon>
        <taxon>Gammaproteobacteria</taxon>
        <taxon>Alteromonadales</taxon>
        <taxon>Shewanellaceae</taxon>
        <taxon>Shewanella</taxon>
    </lineage>
</organism>
<dbReference type="InterPro" id="IPR016181">
    <property type="entry name" value="Acyl_CoA_acyltransferase"/>
</dbReference>
<evidence type="ECO:0000313" key="3">
    <source>
        <dbReference type="Proteomes" id="UP001195903"/>
    </source>
</evidence>
<dbReference type="EMBL" id="JAHEPS010000001">
    <property type="protein sequence ID" value="MBT1443693.1"/>
    <property type="molecule type" value="Genomic_DNA"/>
</dbReference>
<sequence>MTNKPALYEKPALYAKPPVLRGQRIQLRALAQRDLPAFTAYRCHPDVARYQSWTDYDAVRAQQLLDNQQNSDFGAPDSWFQLAICDTNDALIGDLALHFLDNNQLEIGFTLAPAHQGKGYAAEAVRCLLSWFFEEDGNSSYENSSVEKPKGHRVSATCDTENHASYQLLERLGFRREAHFVENIFFKGAWGSEYQYALLRREWQAMQGGS</sequence>
<evidence type="ECO:0000259" key="1">
    <source>
        <dbReference type="PROSITE" id="PS51186"/>
    </source>
</evidence>
<dbReference type="SUPFAM" id="SSF55729">
    <property type="entry name" value="Acyl-CoA N-acyltransferases (Nat)"/>
    <property type="match status" value="1"/>
</dbReference>
<feature type="domain" description="N-acetyltransferase" evidence="1">
    <location>
        <begin position="25"/>
        <end position="201"/>
    </location>
</feature>
<gene>
    <name evidence="2" type="ORF">KJI95_04030</name>
</gene>
<dbReference type="PANTHER" id="PTHR43792">
    <property type="entry name" value="GNAT FAMILY, PUTATIVE (AFU_ORTHOLOGUE AFUA_3G00765)-RELATED-RELATED"/>
    <property type="match status" value="1"/>
</dbReference>
<accession>A0ABS5V195</accession>
<comment type="caution">
    <text evidence="2">The sequence shown here is derived from an EMBL/GenBank/DDBJ whole genome shotgun (WGS) entry which is preliminary data.</text>
</comment>
<reference evidence="2 3" key="1">
    <citation type="submission" date="2021-05" db="EMBL/GenBank/DDBJ databases">
        <title>Shewanella sp. JM162201.</title>
        <authorList>
            <person name="Xu S."/>
            <person name="Li A."/>
        </authorList>
    </citation>
    <scope>NUCLEOTIDE SEQUENCE [LARGE SCALE GENOMIC DNA]</scope>
    <source>
        <strain evidence="2 3">JM162201</strain>
    </source>
</reference>
<dbReference type="PROSITE" id="PS51186">
    <property type="entry name" value="GNAT"/>
    <property type="match status" value="1"/>
</dbReference>
<proteinExistence type="predicted"/>
<evidence type="ECO:0000313" key="2">
    <source>
        <dbReference type="EMBL" id="MBT1443693.1"/>
    </source>
</evidence>
<protein>
    <submittedName>
        <fullName evidence="2">GNAT family N-acetyltransferase</fullName>
    </submittedName>
</protein>
<dbReference type="Proteomes" id="UP001195903">
    <property type="component" value="Unassembled WGS sequence"/>
</dbReference>
<dbReference type="InterPro" id="IPR000182">
    <property type="entry name" value="GNAT_dom"/>
</dbReference>